<feature type="coiled-coil region" evidence="1">
    <location>
        <begin position="70"/>
        <end position="97"/>
    </location>
</feature>
<name>A0A0U2W1H7_9CREN</name>
<evidence type="ECO:0000313" key="3">
    <source>
        <dbReference type="EMBL" id="ALU30233.1"/>
    </source>
</evidence>
<dbReference type="Proteomes" id="UP000065473">
    <property type="component" value="Chromosome"/>
</dbReference>
<reference evidence="5 6" key="1">
    <citation type="submission" date="2015-12" db="EMBL/GenBank/DDBJ databases">
        <title>A stable core within a dynamic pangenome in Sulfolobus acidocaldarius.</title>
        <authorList>
            <person name="Anderson R."/>
            <person name="Kouris A."/>
            <person name="Seward C."/>
            <person name="Campbell K."/>
            <person name="Whitaker R."/>
        </authorList>
    </citation>
    <scope>NUCLEOTIDE SEQUENCE [LARGE SCALE GENOMIC DNA]</scope>
    <source>
        <strain evidence="3 6">GG12-C01-09</strain>
        <strain evidence="4 5">NG05B_CO5_07</strain>
    </source>
</reference>
<feature type="transmembrane region" description="Helical" evidence="2">
    <location>
        <begin position="52"/>
        <end position="75"/>
    </location>
</feature>
<dbReference type="OMA" id="RETMICG"/>
<gene>
    <name evidence="3" type="ORF">ATY89_09975</name>
    <name evidence="4" type="ORF">ATZ20_01530</name>
</gene>
<dbReference type="EMBL" id="CP013694">
    <property type="protein sequence ID" value="ALU30233.1"/>
    <property type="molecule type" value="Genomic_DNA"/>
</dbReference>
<feature type="transmembrane region" description="Helical" evidence="2">
    <location>
        <begin position="108"/>
        <end position="130"/>
    </location>
</feature>
<dbReference type="GeneID" id="14552119"/>
<evidence type="ECO:0000313" key="6">
    <source>
        <dbReference type="Proteomes" id="UP000065473"/>
    </source>
</evidence>
<feature type="transmembrane region" description="Helical" evidence="2">
    <location>
        <begin position="24"/>
        <end position="46"/>
    </location>
</feature>
<dbReference type="PaxDb" id="1435377-SUSAZ_07705"/>
<evidence type="ECO:0000313" key="4">
    <source>
        <dbReference type="EMBL" id="ALU30948.1"/>
    </source>
</evidence>
<keyword evidence="2" id="KW-0812">Transmembrane</keyword>
<evidence type="ECO:0000313" key="5">
    <source>
        <dbReference type="Proteomes" id="UP000060043"/>
    </source>
</evidence>
<keyword evidence="1" id="KW-0175">Coiled coil</keyword>
<protein>
    <submittedName>
        <fullName evidence="4">Uncharacterized protein</fullName>
    </submittedName>
</protein>
<dbReference type="OrthoDB" id="60696at2157"/>
<dbReference type="Proteomes" id="UP000060043">
    <property type="component" value="Chromosome"/>
</dbReference>
<keyword evidence="2" id="KW-1133">Transmembrane helix</keyword>
<feature type="transmembrane region" description="Helical" evidence="2">
    <location>
        <begin position="136"/>
        <end position="154"/>
    </location>
</feature>
<sequence>MSSKLLLEAFKIAIRDNLPLLRRYLILGAFDGILVGLSILVSTVIVEANFNTILLGIMSGLIGVAMSSLCNTLVVEIKEKELELRNLERQILKSLKGTIIDYSQKIGIFLNTLVHGLSPFIGIVIIVFYYFSENMWITIFLSSLILSILGSIYSGEIKERINTAIIMLIAGLVTAALSIVLTKTLGSPVH</sequence>
<dbReference type="RefSeq" id="WP_011278440.1">
    <property type="nucleotide sequence ID" value="NZ_BHWZ01000004.1"/>
</dbReference>
<proteinExistence type="predicted"/>
<dbReference type="STRING" id="1435377.SUSAZ_07705"/>
<accession>A0A0U2W1H7</accession>
<organism evidence="4 5">
    <name type="scientific">Sulfolobus acidocaldarius</name>
    <dbReference type="NCBI Taxonomy" id="2285"/>
    <lineage>
        <taxon>Archaea</taxon>
        <taxon>Thermoproteota</taxon>
        <taxon>Thermoprotei</taxon>
        <taxon>Sulfolobales</taxon>
        <taxon>Sulfolobaceae</taxon>
        <taxon>Sulfolobus</taxon>
    </lineage>
</organism>
<feature type="transmembrane region" description="Helical" evidence="2">
    <location>
        <begin position="161"/>
        <end position="181"/>
    </location>
</feature>
<keyword evidence="2" id="KW-0472">Membrane</keyword>
<evidence type="ECO:0000256" key="1">
    <source>
        <dbReference type="SAM" id="Coils"/>
    </source>
</evidence>
<dbReference type="AlphaFoldDB" id="A0A0U2W1H7"/>
<dbReference type="EMBL" id="CP013695">
    <property type="protein sequence ID" value="ALU30948.1"/>
    <property type="molecule type" value="Genomic_DNA"/>
</dbReference>
<evidence type="ECO:0000256" key="2">
    <source>
        <dbReference type="SAM" id="Phobius"/>
    </source>
</evidence>